<keyword evidence="3" id="KW-1185">Reference proteome</keyword>
<dbReference type="PANTHER" id="PTHR33608">
    <property type="entry name" value="BLL2464 PROTEIN"/>
    <property type="match status" value="1"/>
</dbReference>
<dbReference type="EMBL" id="CP041235">
    <property type="protein sequence ID" value="QOP43801.1"/>
    <property type="molecule type" value="Genomic_DNA"/>
</dbReference>
<dbReference type="PANTHER" id="PTHR33608:SF6">
    <property type="entry name" value="BLL2464 PROTEIN"/>
    <property type="match status" value="1"/>
</dbReference>
<evidence type="ECO:0000313" key="3">
    <source>
        <dbReference type="Proteomes" id="UP000593719"/>
    </source>
</evidence>
<name>A0A7M1B236_9BACT</name>
<gene>
    <name evidence="2" type="ORF">FJR45_07485</name>
</gene>
<dbReference type="AlphaFoldDB" id="A0A7M1B236"/>
<dbReference type="Pfam" id="PF01882">
    <property type="entry name" value="DUF58"/>
    <property type="match status" value="1"/>
</dbReference>
<evidence type="ECO:0000259" key="1">
    <source>
        <dbReference type="Pfam" id="PF01882"/>
    </source>
</evidence>
<sequence>MLKTLLESNKKLALILIKTQREVFSKIAGENISKKRGEGYDFQELREYETGDDIRHIDWIISAKTTKPYVKVFHQQKELNVVIVPFLCGSLHFGTRTLKKDLLTQICVLLSYSCVKQNNPFESYICSDTLFLCTQKTKQLFGVRRLAEKVESFDVLGKTLDYSYSTQALYRQIQRKSMLFLIGDFFDTHDLNLMALSLKHEIVLIIVRDRFEENPAELGELNITDPALGMSAEISLNKNTLHSYRKKIVQNDEMLYKKLQTAGVRFVKIYTDEDPAEKIIALMEKA</sequence>
<protein>
    <submittedName>
        <fullName evidence="2">DUF58 domain-containing protein</fullName>
    </submittedName>
</protein>
<proteinExistence type="predicted"/>
<accession>A0A7M1B236</accession>
<feature type="domain" description="DUF58" evidence="1">
    <location>
        <begin position="44"/>
        <end position="247"/>
    </location>
</feature>
<organism evidence="2 3">
    <name type="scientific">Sulfurimonas sediminis</name>
    <dbReference type="NCBI Taxonomy" id="2590020"/>
    <lineage>
        <taxon>Bacteria</taxon>
        <taxon>Pseudomonadati</taxon>
        <taxon>Campylobacterota</taxon>
        <taxon>Epsilonproteobacteria</taxon>
        <taxon>Campylobacterales</taxon>
        <taxon>Sulfurimonadaceae</taxon>
        <taxon>Sulfurimonas</taxon>
    </lineage>
</organism>
<dbReference type="Proteomes" id="UP000593719">
    <property type="component" value="Chromosome"/>
</dbReference>
<reference evidence="2 3" key="1">
    <citation type="submission" date="2019-06" db="EMBL/GenBank/DDBJ databases">
        <title>Sulfurimonas gotlandica sp. nov., a chemoautotrophic and psychrotolerant epsilonproteobacterium isolated from a pelagic redoxcline, and an emended description of the genus Sulfurimonas.</title>
        <authorList>
            <person name="Wang S."/>
            <person name="Jiang L."/>
            <person name="Shao Z."/>
        </authorList>
    </citation>
    <scope>NUCLEOTIDE SEQUENCE [LARGE SCALE GENOMIC DNA]</scope>
    <source>
        <strain evidence="2 3">S2-6</strain>
    </source>
</reference>
<dbReference type="RefSeq" id="WP_193149990.1">
    <property type="nucleotide sequence ID" value="NZ_CP041235.1"/>
</dbReference>
<dbReference type="InterPro" id="IPR002881">
    <property type="entry name" value="DUF58"/>
</dbReference>
<dbReference type="KEGG" id="ssei:FJR45_07485"/>
<evidence type="ECO:0000313" key="2">
    <source>
        <dbReference type="EMBL" id="QOP43801.1"/>
    </source>
</evidence>